<comment type="caution">
    <text evidence="1">The sequence shown here is derived from an EMBL/GenBank/DDBJ whole genome shotgun (WGS) entry which is preliminary data.</text>
</comment>
<dbReference type="Gene3D" id="2.60.120.200">
    <property type="match status" value="1"/>
</dbReference>
<name>A0A419SEH0_9BACL</name>
<dbReference type="AlphaFoldDB" id="A0A419SEH0"/>
<evidence type="ECO:0000313" key="1">
    <source>
        <dbReference type="EMBL" id="RKD21479.1"/>
    </source>
</evidence>
<dbReference type="RefSeq" id="WP_120191010.1">
    <property type="nucleotide sequence ID" value="NZ_MCHY01000012.1"/>
</dbReference>
<dbReference type="EMBL" id="MCHY01000012">
    <property type="protein sequence ID" value="RKD21479.1"/>
    <property type="molecule type" value="Genomic_DNA"/>
</dbReference>
<gene>
    <name evidence="1" type="ORF">BEP19_14755</name>
</gene>
<accession>A0A419SEH0</accession>
<proteinExistence type="predicted"/>
<keyword evidence="2" id="KW-1185">Reference proteome</keyword>
<sequence>MYLYMDGVDDSLQLPLMSVGKIVLEVEINSVQQPNAYLLDARTGHANGLIYSGSFSSGVGQSLTVTQNGLGLNPRGWAGIAKDEKILIRAVSANSDTIIDDITLFAHNNLSQGHLKGKLYSVACYAEDGSMLALYDMSTGTVLDQSGNGNHATLYGGTWVGGGDDDGTDVSFSFGLSQSIYSELDASYPLSQSVYANHNSIAPTQQALFDDKVLSYAAKQAIYANREAEAAAKQQIYANRQWAYPLLQSIYSDYVMYSKDFPLSQSVYADRSMSFPLGQVIVKDVESDYSLSQSIYEVTETSTPLRQTIYADVQAIAHTKQVIWTDRDYSYPLLQRIIDPDKSIIGHIKLEGERVLYVYLVGERELYVELKGGLPMRDNQNFSMVSGDSKLIDVTVEGVDMAGVTSAKWTMYQYGVWKLSKTLREGLSINGDVLHIELSPSDTEELTGVYTHEIEIVDSNGNVSTITRGKITLEQRAPKCHIHSS</sequence>
<dbReference type="OrthoDB" id="2583588at2"/>
<reference evidence="1 2" key="1">
    <citation type="submission" date="2016-08" db="EMBL/GenBank/DDBJ databases">
        <title>Novel Firmicute Genomes.</title>
        <authorList>
            <person name="Poppleton D.I."/>
            <person name="Gribaldo S."/>
        </authorList>
    </citation>
    <scope>NUCLEOTIDE SEQUENCE [LARGE SCALE GENOMIC DNA]</scope>
    <source>
        <strain evidence="1 2">RAOx-1</strain>
    </source>
</reference>
<evidence type="ECO:0000313" key="2">
    <source>
        <dbReference type="Proteomes" id="UP000284219"/>
    </source>
</evidence>
<organism evidence="1 2">
    <name type="scientific">Ammoniphilus oxalaticus</name>
    <dbReference type="NCBI Taxonomy" id="66863"/>
    <lineage>
        <taxon>Bacteria</taxon>
        <taxon>Bacillati</taxon>
        <taxon>Bacillota</taxon>
        <taxon>Bacilli</taxon>
        <taxon>Bacillales</taxon>
        <taxon>Paenibacillaceae</taxon>
        <taxon>Aneurinibacillus group</taxon>
        <taxon>Ammoniphilus</taxon>
    </lineage>
</organism>
<dbReference type="Proteomes" id="UP000284219">
    <property type="component" value="Unassembled WGS sequence"/>
</dbReference>
<protein>
    <submittedName>
        <fullName evidence="1">Uncharacterized protein</fullName>
    </submittedName>
</protein>